<name>A0ACC6AAH6_9BACI</name>
<gene>
    <name evidence="1" type="ORF">M3215_19405</name>
</gene>
<sequence length="151" mass="17232">MIKRIVILVIGILMLTVYTPNSSTYAQLSSREEQIKQIITNDFKTTHRLNFNGYQFVNIKDIAPDKANLTIENESLANILVNISEKQIIGDWAPLFYINTNKQVGYVLEKKLSGKNILHKLSFNKSQNKWKITDEINIPGKSPIDLGLLEK</sequence>
<dbReference type="Proteomes" id="UP001202289">
    <property type="component" value="Unassembled WGS sequence"/>
</dbReference>
<proteinExistence type="predicted"/>
<evidence type="ECO:0000313" key="2">
    <source>
        <dbReference type="Proteomes" id="UP001202289"/>
    </source>
</evidence>
<evidence type="ECO:0000313" key="1">
    <source>
        <dbReference type="EMBL" id="MCM3737890.1"/>
    </source>
</evidence>
<dbReference type="EMBL" id="JAMBOP010000030">
    <property type="protein sequence ID" value="MCM3737890.1"/>
    <property type="molecule type" value="Genomic_DNA"/>
</dbReference>
<protein>
    <submittedName>
        <fullName evidence="1">Uncharacterized protein</fullName>
    </submittedName>
</protein>
<comment type="caution">
    <text evidence="1">The sequence shown here is derived from an EMBL/GenBank/DDBJ whole genome shotgun (WGS) entry which is preliminary data.</text>
</comment>
<reference evidence="1" key="1">
    <citation type="submission" date="2022-05" db="EMBL/GenBank/DDBJ databases">
        <title>Comparative Genomics of Spacecraft Associated Microbes.</title>
        <authorList>
            <person name="Tran M.T."/>
            <person name="Wright A."/>
            <person name="Seuylemezian A."/>
            <person name="Eisen J."/>
            <person name="Coil D."/>
        </authorList>
    </citation>
    <scope>NUCLEOTIDE SEQUENCE</scope>
    <source>
        <strain evidence="1">FAIRING 10M-2.2</strain>
    </source>
</reference>
<accession>A0ACC6AAH6</accession>
<organism evidence="1 2">
    <name type="scientific">Bacillus cytotoxicus</name>
    <dbReference type="NCBI Taxonomy" id="580165"/>
    <lineage>
        <taxon>Bacteria</taxon>
        <taxon>Bacillati</taxon>
        <taxon>Bacillota</taxon>
        <taxon>Bacilli</taxon>
        <taxon>Bacillales</taxon>
        <taxon>Bacillaceae</taxon>
        <taxon>Bacillus</taxon>
        <taxon>Bacillus cereus group</taxon>
    </lineage>
</organism>
<keyword evidence="2" id="KW-1185">Reference proteome</keyword>